<reference evidence="7 8" key="1">
    <citation type="journal article" date="2019" name="Sci. Rep.">
        <title>Colletotrichum shisoi sp. nov., an anthracnose pathogen of Perilla frutescens in Japan: molecular phylogenetic, morphological and genomic evidence.</title>
        <authorList>
            <person name="Gan P."/>
            <person name="Tsushima A."/>
            <person name="Hiroyama R."/>
            <person name="Narusaka M."/>
            <person name="Takano Y."/>
            <person name="Narusaka Y."/>
            <person name="Kawaradani M."/>
            <person name="Damm U."/>
            <person name="Shirasu K."/>
        </authorList>
    </citation>
    <scope>NUCLEOTIDE SEQUENCE [LARGE SCALE GENOMIC DNA]</scope>
    <source>
        <strain evidence="7 8">PG-2018a</strain>
    </source>
</reference>
<comment type="caution">
    <text evidence="7">The sequence shown here is derived from an EMBL/GenBank/DDBJ whole genome shotgun (WGS) entry which is preliminary data.</text>
</comment>
<evidence type="ECO:0000256" key="4">
    <source>
        <dbReference type="ARBA" id="ARBA00023136"/>
    </source>
</evidence>
<proteinExistence type="predicted"/>
<keyword evidence="4 6" id="KW-0472">Membrane</keyword>
<sequence>MSVALQEDTLTSPQIDDRDTAPNAARRYNHRFLTPTLDHITDLTHSPRGRLPVTDSWPTTWGLPHRLPTARGPPGRVTSATRPGHGTAARRESGRASTPRRPSTRNPLGEESENRSDNGTAFFQDGPGRDEEAEGTRGRDDLLAAAAARSSSSSSSSHRKQPEYAADGKRVMTEDECYHLLGYSWPAWKKWMLLSSIFAVQVSMNFNTSVYPSAVTPLSEAFHVSEQAARTGQCAFLVLYAFGCELWAPWSEEFGRWKILQCSLFLVNMWQILAASAGGSVTLGMVADLYQPEEQQWAVLFVVLSSVFGTSVGPVVGGPIRKFLPWYWNFWIQLVFGAVVQSVHFFMPESRATIIMDREARRRRQSGEDTNIYGPNEVKKPRLSMHEFAITWVRPFEMFVREPIVLSCSLLSGFSDALIFTFQEGFTPVFDKWGFGTLQKAWAFIPINIGYVLAYISYVPWIIRDHRVTRARGPGALAPEHRLKWLLYLAPLETIGLFGFAWTSTGPPESHWIAPMIFSCLIAIANFAIYMSTVDYMIAAYGPYSASATGGNGFARDFLAGVAAMYSTPLYENIGDSRHTEYASTVLACLAFLVTIPVYLIYWKGPVIRERSKFAQSLLSEGRRAKGGRRVVAAPEEQLEPKNI</sequence>
<dbReference type="OrthoDB" id="5376138at2759"/>
<dbReference type="PANTHER" id="PTHR23502:SF3">
    <property type="entry name" value="MAJOR FACILITATOR SUPERFAMILY (MFS) PROFILE DOMAIN-CONTAINING PROTEIN-RELATED"/>
    <property type="match status" value="1"/>
</dbReference>
<dbReference type="SUPFAM" id="SSF103473">
    <property type="entry name" value="MFS general substrate transporter"/>
    <property type="match status" value="1"/>
</dbReference>
<dbReference type="AlphaFoldDB" id="A0A5Q4BDJ2"/>
<dbReference type="PANTHER" id="PTHR23502">
    <property type="entry name" value="MAJOR FACILITATOR SUPERFAMILY"/>
    <property type="match status" value="1"/>
</dbReference>
<feature type="region of interest" description="Disordered" evidence="5">
    <location>
        <begin position="1"/>
        <end position="167"/>
    </location>
</feature>
<feature type="transmembrane region" description="Helical" evidence="6">
    <location>
        <begin position="269"/>
        <end position="290"/>
    </location>
</feature>
<feature type="transmembrane region" description="Helical" evidence="6">
    <location>
        <begin position="442"/>
        <end position="464"/>
    </location>
</feature>
<evidence type="ECO:0000313" key="7">
    <source>
        <dbReference type="EMBL" id="TQN64876.1"/>
    </source>
</evidence>
<keyword evidence="3 6" id="KW-1133">Transmembrane helix</keyword>
<dbReference type="InterPro" id="IPR011701">
    <property type="entry name" value="MFS"/>
</dbReference>
<evidence type="ECO:0000256" key="2">
    <source>
        <dbReference type="ARBA" id="ARBA00022692"/>
    </source>
</evidence>
<evidence type="ECO:0000313" key="8">
    <source>
        <dbReference type="Proteomes" id="UP000326340"/>
    </source>
</evidence>
<keyword evidence="2 6" id="KW-0812">Transmembrane</keyword>
<feature type="transmembrane region" description="Helical" evidence="6">
    <location>
        <begin position="404"/>
        <end position="422"/>
    </location>
</feature>
<dbReference type="InterPro" id="IPR036259">
    <property type="entry name" value="MFS_trans_sf"/>
</dbReference>
<dbReference type="GO" id="GO:0005886">
    <property type="term" value="C:plasma membrane"/>
    <property type="evidence" value="ECO:0007669"/>
    <property type="project" value="TreeGrafter"/>
</dbReference>
<dbReference type="FunFam" id="1.20.1250.20:FF:000088">
    <property type="entry name" value="MFS multidrug transporter, putative"/>
    <property type="match status" value="1"/>
</dbReference>
<feature type="transmembrane region" description="Helical" evidence="6">
    <location>
        <begin position="297"/>
        <end position="320"/>
    </location>
</feature>
<gene>
    <name evidence="7" type="ORF">CSHISOI_10531</name>
</gene>
<name>A0A5Q4BDJ2_9PEZI</name>
<feature type="compositionally biased region" description="Basic and acidic residues" evidence="5">
    <location>
        <begin position="127"/>
        <end position="142"/>
    </location>
</feature>
<feature type="transmembrane region" description="Helical" evidence="6">
    <location>
        <begin position="516"/>
        <end position="541"/>
    </location>
</feature>
<protein>
    <submittedName>
        <fullName evidence="7">Putative transporter</fullName>
    </submittedName>
</protein>
<dbReference type="EMBL" id="PUHP01001965">
    <property type="protein sequence ID" value="TQN64876.1"/>
    <property type="molecule type" value="Genomic_DNA"/>
</dbReference>
<feature type="compositionally biased region" description="Low complexity" evidence="5">
    <location>
        <begin position="144"/>
        <end position="156"/>
    </location>
</feature>
<evidence type="ECO:0000256" key="5">
    <source>
        <dbReference type="SAM" id="MobiDB-lite"/>
    </source>
</evidence>
<accession>A0A5Q4BDJ2</accession>
<keyword evidence="8" id="KW-1185">Reference proteome</keyword>
<evidence type="ECO:0000256" key="3">
    <source>
        <dbReference type="ARBA" id="ARBA00022989"/>
    </source>
</evidence>
<dbReference type="GO" id="GO:0022857">
    <property type="term" value="F:transmembrane transporter activity"/>
    <property type="evidence" value="ECO:0007669"/>
    <property type="project" value="InterPro"/>
</dbReference>
<evidence type="ECO:0000256" key="6">
    <source>
        <dbReference type="SAM" id="Phobius"/>
    </source>
</evidence>
<feature type="transmembrane region" description="Helical" evidence="6">
    <location>
        <begin position="553"/>
        <end position="571"/>
    </location>
</feature>
<feature type="transmembrane region" description="Helical" evidence="6">
    <location>
        <begin position="583"/>
        <end position="603"/>
    </location>
</feature>
<evidence type="ECO:0000256" key="1">
    <source>
        <dbReference type="ARBA" id="ARBA00004141"/>
    </source>
</evidence>
<feature type="transmembrane region" description="Helical" evidence="6">
    <location>
        <begin position="485"/>
        <end position="504"/>
    </location>
</feature>
<dbReference type="Pfam" id="PF07690">
    <property type="entry name" value="MFS_1"/>
    <property type="match status" value="1"/>
</dbReference>
<comment type="subcellular location">
    <subcellularLocation>
        <location evidence="1">Membrane</location>
        <topology evidence="1">Multi-pass membrane protein</topology>
    </subcellularLocation>
</comment>
<feature type="transmembrane region" description="Helical" evidence="6">
    <location>
        <begin position="326"/>
        <end position="347"/>
    </location>
</feature>
<dbReference type="Gene3D" id="1.20.1250.20">
    <property type="entry name" value="MFS general substrate transporter like domains"/>
    <property type="match status" value="1"/>
</dbReference>
<organism evidence="7 8">
    <name type="scientific">Colletotrichum shisoi</name>
    <dbReference type="NCBI Taxonomy" id="2078593"/>
    <lineage>
        <taxon>Eukaryota</taxon>
        <taxon>Fungi</taxon>
        <taxon>Dikarya</taxon>
        <taxon>Ascomycota</taxon>
        <taxon>Pezizomycotina</taxon>
        <taxon>Sordariomycetes</taxon>
        <taxon>Hypocreomycetidae</taxon>
        <taxon>Glomerellales</taxon>
        <taxon>Glomerellaceae</taxon>
        <taxon>Colletotrichum</taxon>
        <taxon>Colletotrichum destructivum species complex</taxon>
    </lineage>
</organism>
<dbReference type="Proteomes" id="UP000326340">
    <property type="component" value="Unassembled WGS sequence"/>
</dbReference>